<evidence type="ECO:0000259" key="8">
    <source>
        <dbReference type="Pfam" id="PF00535"/>
    </source>
</evidence>
<dbReference type="InterPro" id="IPR050256">
    <property type="entry name" value="Glycosyltransferase_2"/>
</dbReference>
<evidence type="ECO:0000313" key="9">
    <source>
        <dbReference type="EMBL" id="GHD33706.1"/>
    </source>
</evidence>
<dbReference type="Proteomes" id="UP000644693">
    <property type="component" value="Unassembled WGS sequence"/>
</dbReference>
<dbReference type="InterPro" id="IPR001173">
    <property type="entry name" value="Glyco_trans_2-like"/>
</dbReference>
<accession>A0A918XIH8</accession>
<dbReference type="PANTHER" id="PTHR48090:SF1">
    <property type="entry name" value="PROPHAGE BACTOPRENOL GLUCOSYL TRANSFERASE HOMOLOG"/>
    <property type="match status" value="1"/>
</dbReference>
<dbReference type="PANTHER" id="PTHR48090">
    <property type="entry name" value="UNDECAPRENYL-PHOSPHATE 4-DEOXY-4-FORMAMIDO-L-ARABINOSE TRANSFERASE-RELATED"/>
    <property type="match status" value="1"/>
</dbReference>
<name>A0A918XIH8_9GAMM</name>
<keyword evidence="6 7" id="KW-0472">Membrane</keyword>
<evidence type="ECO:0000256" key="6">
    <source>
        <dbReference type="ARBA" id="ARBA00023136"/>
    </source>
</evidence>
<keyword evidence="4 7" id="KW-0812">Transmembrane</keyword>
<comment type="subcellular location">
    <subcellularLocation>
        <location evidence="1">Membrane</location>
        <topology evidence="1">Multi-pass membrane protein</topology>
    </subcellularLocation>
</comment>
<dbReference type="InterPro" id="IPR029044">
    <property type="entry name" value="Nucleotide-diphossugar_trans"/>
</dbReference>
<proteinExistence type="predicted"/>
<keyword evidence="5 7" id="KW-1133">Transmembrane helix</keyword>
<reference evidence="9" key="2">
    <citation type="submission" date="2020-09" db="EMBL/GenBank/DDBJ databases">
        <authorList>
            <person name="Sun Q."/>
            <person name="Kim S."/>
        </authorList>
    </citation>
    <scope>NUCLEOTIDE SEQUENCE</scope>
    <source>
        <strain evidence="9">KCTC 23430</strain>
    </source>
</reference>
<feature type="transmembrane region" description="Helical" evidence="7">
    <location>
        <begin position="243"/>
        <end position="266"/>
    </location>
</feature>
<gene>
    <name evidence="9" type="ORF">GCM10007053_18390</name>
</gene>
<feature type="transmembrane region" description="Helical" evidence="7">
    <location>
        <begin position="278"/>
        <end position="304"/>
    </location>
</feature>
<evidence type="ECO:0000256" key="5">
    <source>
        <dbReference type="ARBA" id="ARBA00022989"/>
    </source>
</evidence>
<feature type="domain" description="Glycosyltransferase 2-like" evidence="8">
    <location>
        <begin position="22"/>
        <end position="182"/>
    </location>
</feature>
<evidence type="ECO:0000256" key="4">
    <source>
        <dbReference type="ARBA" id="ARBA00022692"/>
    </source>
</evidence>
<dbReference type="SUPFAM" id="SSF53448">
    <property type="entry name" value="Nucleotide-diphospho-sugar transferases"/>
    <property type="match status" value="1"/>
</dbReference>
<dbReference type="GO" id="GO:0016757">
    <property type="term" value="F:glycosyltransferase activity"/>
    <property type="evidence" value="ECO:0007669"/>
    <property type="project" value="UniProtKB-KW"/>
</dbReference>
<reference evidence="9" key="1">
    <citation type="journal article" date="2014" name="Int. J. Syst. Evol. Microbiol.">
        <title>Complete genome sequence of Corynebacterium casei LMG S-19264T (=DSM 44701T), isolated from a smear-ripened cheese.</title>
        <authorList>
            <consortium name="US DOE Joint Genome Institute (JGI-PGF)"/>
            <person name="Walter F."/>
            <person name="Albersmeier A."/>
            <person name="Kalinowski J."/>
            <person name="Ruckert C."/>
        </authorList>
    </citation>
    <scope>NUCLEOTIDE SEQUENCE</scope>
    <source>
        <strain evidence="9">KCTC 23430</strain>
    </source>
</reference>
<comment type="caution">
    <text evidence="9">The sequence shown here is derived from an EMBL/GenBank/DDBJ whole genome shotgun (WGS) entry which is preliminary data.</text>
</comment>
<evidence type="ECO:0000256" key="2">
    <source>
        <dbReference type="ARBA" id="ARBA00022676"/>
    </source>
</evidence>
<keyword evidence="10" id="KW-1185">Reference proteome</keyword>
<evidence type="ECO:0000256" key="1">
    <source>
        <dbReference type="ARBA" id="ARBA00004141"/>
    </source>
</evidence>
<evidence type="ECO:0000256" key="7">
    <source>
        <dbReference type="SAM" id="Phobius"/>
    </source>
</evidence>
<protein>
    <submittedName>
        <fullName evidence="9">Glycosyl transferase family 2</fullName>
    </submittedName>
</protein>
<sequence>MNDPSTQVVRFGYNKMLTSLDVVVPVYGCPEALPTLVHRLEKVLSEVASYFQIILVDDRCPKGSWEEIVNLKAGHTSLVGIRLSRNFGQHNAITAGLEHSTSDWVVVMDCDLQDPPEEIRKLADSVRDGDVDIVFAKRHQRKDGFLKRKSSRVFHGLLSALAGIESDPAIGNFSIASRKAINAYLRFPERTKAFSILLRSLGFDVSCVDIASEERHSGSSSYTLRKLLVLSADIAISHSDKPLWIMIGFGFFLSAISLIFAGYQFFRWLIADVSVEGWASLIVSIWFLGGMIIALVGIVGVYVAKTFDETKARPLYLVDKVLR</sequence>
<evidence type="ECO:0000256" key="3">
    <source>
        <dbReference type="ARBA" id="ARBA00022679"/>
    </source>
</evidence>
<dbReference type="EMBL" id="BMYM01000002">
    <property type="protein sequence ID" value="GHD33706.1"/>
    <property type="molecule type" value="Genomic_DNA"/>
</dbReference>
<dbReference type="AlphaFoldDB" id="A0A918XIH8"/>
<dbReference type="Pfam" id="PF00535">
    <property type="entry name" value="Glycos_transf_2"/>
    <property type="match status" value="1"/>
</dbReference>
<organism evidence="9 10">
    <name type="scientific">Parahalioglobus pacificus</name>
    <dbReference type="NCBI Taxonomy" id="930806"/>
    <lineage>
        <taxon>Bacteria</taxon>
        <taxon>Pseudomonadati</taxon>
        <taxon>Pseudomonadota</taxon>
        <taxon>Gammaproteobacteria</taxon>
        <taxon>Cellvibrionales</taxon>
        <taxon>Halieaceae</taxon>
        <taxon>Parahalioglobus</taxon>
    </lineage>
</organism>
<keyword evidence="2" id="KW-0328">Glycosyltransferase</keyword>
<dbReference type="CDD" id="cd04187">
    <property type="entry name" value="DPM1_like_bac"/>
    <property type="match status" value="1"/>
</dbReference>
<dbReference type="GO" id="GO:0005886">
    <property type="term" value="C:plasma membrane"/>
    <property type="evidence" value="ECO:0007669"/>
    <property type="project" value="TreeGrafter"/>
</dbReference>
<dbReference type="Gene3D" id="3.90.550.10">
    <property type="entry name" value="Spore Coat Polysaccharide Biosynthesis Protein SpsA, Chain A"/>
    <property type="match status" value="1"/>
</dbReference>
<keyword evidence="3 9" id="KW-0808">Transferase</keyword>
<evidence type="ECO:0000313" key="10">
    <source>
        <dbReference type="Proteomes" id="UP000644693"/>
    </source>
</evidence>